<dbReference type="GO" id="GO:0071203">
    <property type="term" value="C:WASH complex"/>
    <property type="evidence" value="ECO:0007669"/>
    <property type="project" value="InterPro"/>
</dbReference>
<dbReference type="PANTHER" id="PTHR31409">
    <property type="entry name" value="WASH COMPLEX SUBUNIT 4"/>
    <property type="match status" value="1"/>
</dbReference>
<feature type="domain" description="WASH complex subunit 4 N-terminal" evidence="3">
    <location>
        <begin position="2"/>
        <end position="346"/>
    </location>
</feature>
<dbReference type="Pfam" id="PF14744">
    <property type="entry name" value="WASH-7_mid"/>
    <property type="match status" value="1"/>
</dbReference>
<organism evidence="5 6">
    <name type="scientific">Myripristis murdjan</name>
    <name type="common">pinecone soldierfish</name>
    <dbReference type="NCBI Taxonomy" id="586833"/>
    <lineage>
        <taxon>Eukaryota</taxon>
        <taxon>Metazoa</taxon>
        <taxon>Chordata</taxon>
        <taxon>Craniata</taxon>
        <taxon>Vertebrata</taxon>
        <taxon>Euteleostomi</taxon>
        <taxon>Actinopterygii</taxon>
        <taxon>Neopterygii</taxon>
        <taxon>Teleostei</taxon>
        <taxon>Neoteleostei</taxon>
        <taxon>Acanthomorphata</taxon>
        <taxon>Holocentriformes</taxon>
        <taxon>Holocentridae</taxon>
        <taxon>Myripristis</taxon>
    </lineage>
</organism>
<feature type="domain" description="WASH complex subunit 7 central" evidence="2">
    <location>
        <begin position="347"/>
        <end position="546"/>
    </location>
</feature>
<feature type="compositionally biased region" description="Basic and acidic residues" evidence="1">
    <location>
        <begin position="848"/>
        <end position="861"/>
    </location>
</feature>
<reference evidence="5" key="1">
    <citation type="submission" date="2019-06" db="EMBL/GenBank/DDBJ databases">
        <authorList>
            <consortium name="Wellcome Sanger Institute Data Sharing"/>
        </authorList>
    </citation>
    <scope>NUCLEOTIDE SEQUENCE [LARGE SCALE GENOMIC DNA]</scope>
</reference>
<accession>A0A667XMF5</accession>
<feature type="region of interest" description="Disordered" evidence="1">
    <location>
        <begin position="848"/>
        <end position="878"/>
    </location>
</feature>
<dbReference type="GO" id="GO:0007032">
    <property type="term" value="P:endosome organization"/>
    <property type="evidence" value="ECO:0007669"/>
    <property type="project" value="TreeGrafter"/>
</dbReference>
<keyword evidence="6" id="KW-1185">Reference proteome</keyword>
<dbReference type="GeneTree" id="ENSGT00390000002524"/>
<dbReference type="InterPro" id="IPR027307">
    <property type="entry name" value="WASH7"/>
</dbReference>
<evidence type="ECO:0000313" key="6">
    <source>
        <dbReference type="Proteomes" id="UP000472263"/>
    </source>
</evidence>
<name>A0A667XMF5_9TELE</name>
<dbReference type="GO" id="GO:0016197">
    <property type="term" value="P:endosomal transport"/>
    <property type="evidence" value="ECO:0007669"/>
    <property type="project" value="TreeGrafter"/>
</dbReference>
<evidence type="ECO:0000313" key="5">
    <source>
        <dbReference type="Ensembl" id="ENSMMDP00005016452.1"/>
    </source>
</evidence>
<dbReference type="Ensembl" id="ENSMMDT00005016878.1">
    <property type="protein sequence ID" value="ENSMMDP00005016452.1"/>
    <property type="gene ID" value="ENSMMDG00005008282.1"/>
</dbReference>
<dbReference type="Pfam" id="PF14745">
    <property type="entry name" value="WASH-4_N"/>
    <property type="match status" value="1"/>
</dbReference>
<dbReference type="AlphaFoldDB" id="A0A667XMF5"/>
<evidence type="ECO:0000259" key="2">
    <source>
        <dbReference type="Pfam" id="PF14744"/>
    </source>
</evidence>
<feature type="compositionally biased region" description="Polar residues" evidence="1">
    <location>
        <begin position="864"/>
        <end position="878"/>
    </location>
</feature>
<protein>
    <submittedName>
        <fullName evidence="5">WASH complex subunit 4</fullName>
    </submittedName>
</protein>
<reference evidence="5" key="3">
    <citation type="submission" date="2025-09" db="UniProtKB">
        <authorList>
            <consortium name="Ensembl"/>
        </authorList>
    </citation>
    <scope>IDENTIFICATION</scope>
</reference>
<reference evidence="5" key="2">
    <citation type="submission" date="2025-08" db="UniProtKB">
        <authorList>
            <consortium name="Ensembl"/>
        </authorList>
    </citation>
    <scope>IDENTIFICATION</scope>
</reference>
<dbReference type="InterPro" id="IPR028282">
    <property type="entry name" value="WASH-7_central"/>
</dbReference>
<dbReference type="InterPro" id="IPR028191">
    <property type="entry name" value="WASH-4_N"/>
</dbReference>
<evidence type="ECO:0000259" key="3">
    <source>
        <dbReference type="Pfam" id="PF14745"/>
    </source>
</evidence>
<dbReference type="InterPro" id="IPR028283">
    <property type="entry name" value="WASH-7_C"/>
</dbReference>
<evidence type="ECO:0000259" key="4">
    <source>
        <dbReference type="Pfam" id="PF14746"/>
    </source>
</evidence>
<dbReference type="Pfam" id="PF14746">
    <property type="entry name" value="WASH-7_C"/>
    <property type="match status" value="1"/>
</dbReference>
<sequence>MILQACVEQRFDDPGEGVAVAKNSAFAEEFAFNIRTIFTNLESKIGEPSEIDQRDKYAGVCGLFVLHFHIFRTVDKKLYRALLDVCKKVPAVTLTANIIWFPDTFLVAKVPAAAKLMDKKSLQSIKAQRDTYLQQKAQTLTKDVQSYYVFVTSWMMKMEAILSKEQRSDKLSEDLSSRCNVFVQGILYAYSISTIIKTTMNMYMSMQRPMTKTSVKALCRLVELLKAVEHTFHRRSMVVADSVSHITQQLQSQALNTIGTAKKRVISDKKYSEQRLDVLSSLVMAENALNGPSTKERCLVVCLALSVGTQMKTFKDEELLALQLVLKKLDLISELRERVKLQCDCSFLYWHRAVFPIYLDDVYDNAVDAARLHYMFSALRDSVPTMLHAKHMESCDQLLESYDKEIMDVFNEHLLDKLCKEIEKDLRLSVHTHLKLDDRNPFKVGMKDLAHFFSLKPIRFFNRFIHIKAYVTHYLDKTFYNLTTVALHDWATYSEMRNLATQRYGLMMTEAHLPSQTLEQGLDVLEIMRNIHVFVSRYLYNLNNQVNFTYQFLRKKFYIFSQFMYDEHIKSRLIKDIRFFRETKDQTDQKYPFERAEKFNRGIRKLGLTPDGQSYLDQFRQLISQIGNAMGYVRMIRSGGLHCCSSAIRFVPDLEDIVNFEELVKEEGLSEETQKAASVLDSVLGDLTSNSAEGTEYFKMLVGVFAPEFRSAKNMHLRNFYMIVPPLTVNFVEHSISCKEKLNKKNKGGAAFTDDGFAMGVAYILKLLDQYLEFDSLHWFQAVREKYMKEMNAVVKEQNVQSTSQDEKLLQTMNLTQKRLDIYLQEFELLHFSLSSARIFFRADKTAAEETQEKKDKDEATKAGGSSDSSTPTEAASK</sequence>
<proteinExistence type="predicted"/>
<dbReference type="Proteomes" id="UP000472263">
    <property type="component" value="Chromosome 6"/>
</dbReference>
<feature type="domain" description="WASH complex subunit 7 C-terminal" evidence="4">
    <location>
        <begin position="673"/>
        <end position="842"/>
    </location>
</feature>
<dbReference type="GO" id="GO:0005768">
    <property type="term" value="C:endosome"/>
    <property type="evidence" value="ECO:0007669"/>
    <property type="project" value="TreeGrafter"/>
</dbReference>
<evidence type="ECO:0000256" key="1">
    <source>
        <dbReference type="SAM" id="MobiDB-lite"/>
    </source>
</evidence>
<gene>
    <name evidence="5" type="primary">WASHC4</name>
    <name evidence="5" type="synonym">washc4</name>
</gene>
<dbReference type="PANTHER" id="PTHR31409:SF0">
    <property type="entry name" value="WASH COMPLEX SUBUNIT 4"/>
    <property type="match status" value="1"/>
</dbReference>